<dbReference type="InterPro" id="IPR042099">
    <property type="entry name" value="ANL_N_sf"/>
</dbReference>
<keyword evidence="6" id="KW-0999">Mitochondrion inner membrane</keyword>
<dbReference type="Pfam" id="PF23562">
    <property type="entry name" value="AMP-binding_C_3"/>
    <property type="match status" value="1"/>
</dbReference>
<dbReference type="SUPFAM" id="SSF56801">
    <property type="entry name" value="Acetyl-CoA synthetase-like"/>
    <property type="match status" value="1"/>
</dbReference>
<dbReference type="SUPFAM" id="SSF103506">
    <property type="entry name" value="Mitochondrial carrier"/>
    <property type="match status" value="1"/>
</dbReference>
<evidence type="ECO:0000256" key="10">
    <source>
        <dbReference type="PROSITE-ProRule" id="PRU00282"/>
    </source>
</evidence>
<dbReference type="GO" id="GO:0006843">
    <property type="term" value="P:mitochondrial citrate transmembrane transport"/>
    <property type="evidence" value="ECO:0007669"/>
    <property type="project" value="TreeGrafter"/>
</dbReference>
<dbReference type="AlphaFoldDB" id="A0A4V6WL72"/>
<feature type="repeat" description="Solcar" evidence="10">
    <location>
        <begin position="113"/>
        <end position="198"/>
    </location>
</feature>
<evidence type="ECO:0000259" key="11">
    <source>
        <dbReference type="Pfam" id="PF00501"/>
    </source>
</evidence>
<feature type="repeat" description="Solcar" evidence="10">
    <location>
        <begin position="13"/>
        <end position="101"/>
    </location>
</feature>
<evidence type="ECO:0000256" key="3">
    <source>
        <dbReference type="ARBA" id="ARBA00022448"/>
    </source>
</evidence>
<feature type="non-terminal residue" evidence="12">
    <location>
        <position position="780"/>
    </location>
</feature>
<feature type="domain" description="AMP-dependent synthetase/ligase" evidence="11">
    <location>
        <begin position="255"/>
        <end position="604"/>
    </location>
</feature>
<dbReference type="Pfam" id="PF00501">
    <property type="entry name" value="AMP-binding"/>
    <property type="match status" value="1"/>
</dbReference>
<dbReference type="InterPro" id="IPR018108">
    <property type="entry name" value="MCP_transmembrane"/>
</dbReference>
<sequence length="780" mass="86438">MPSKSGANQDSNTPPVVSLIAGGVAGAVEAGATYPFEFAKTRVQLRQEKGVPTPRNPFLVVRQVFRDEGVRAMYKGCSTLVIGSVGKDGIRFLGFDTIKNAFKDPETGTLSPIRNMLAGMGSGVAASIFAVTPTERIKTALIDDARHLKRFNSPTHAVRLIYAESGFLGLYRGFAGTTLKQAFATAFRMGTYNILKDYENTHQIPQTTATNFANGTVAGITTTYATQPFDCIKTRSQSAKEFSSHARILPLIVDKYAREQPNKPWASIQKSTNPSDGFQDVTYAAFANAINRAAWFVDSTLGKCQDSIFDTVSYMGKPDVRYFIMLVALIKTGYVPLFLSHRNSLDGQLGLLAQTRCKYFLYSTSIEVEGILDARAMRSLVVPELEGLLDEEAVPHYAYTKTVQEALNDPLLRLHTSGTTGLPKAITFRHGNLALFDFILHVPDLNGYETIEKSRSNGTRVYLGFPLFHAGGMILGVISSVYHGMTIVLADPDSPPTAATFSDIVDYGDINGAYVSPSALQDISKSSDAVEKLARLKFVLYGGATLKTSVGNTIRQKTRLINSWASTEVMCPVTHVVEAEDWEYVHVNPTYSGIEFRLADAEQGLYEAVAVRNPDVELARYQPPFWIYPQLTEWPTHDLFSKHHSKPNHWRHEGRSDDMIVLEFGHNFHPTYYETQILSKNPLIRAALIVGSGRPRLAVILELYERPSSPEEKHRLLKEIWPTVEECNHRATSSSQIGKEYVIFASAVKPFLRAGKGTVQRAATVELYKEEIDRLYTEGN</sequence>
<keyword evidence="13" id="KW-1185">Reference proteome</keyword>
<dbReference type="EMBL" id="NAJN01000196">
    <property type="protein sequence ID" value="TKA77269.1"/>
    <property type="molecule type" value="Genomic_DNA"/>
</dbReference>
<evidence type="ECO:0000313" key="12">
    <source>
        <dbReference type="EMBL" id="TKA77269.1"/>
    </source>
</evidence>
<evidence type="ECO:0000256" key="7">
    <source>
        <dbReference type="ARBA" id="ARBA00022989"/>
    </source>
</evidence>
<dbReference type="OrthoDB" id="44467at2759"/>
<dbReference type="GO" id="GO:0031966">
    <property type="term" value="C:mitochondrial membrane"/>
    <property type="evidence" value="ECO:0007669"/>
    <property type="project" value="UniProtKB-SubCell"/>
</dbReference>
<accession>A0A4V6WL72</accession>
<evidence type="ECO:0000256" key="6">
    <source>
        <dbReference type="ARBA" id="ARBA00022792"/>
    </source>
</evidence>
<keyword evidence="5" id="KW-0677">Repeat</keyword>
<keyword evidence="3" id="KW-0813">Transport</keyword>
<evidence type="ECO:0000256" key="5">
    <source>
        <dbReference type="ARBA" id="ARBA00022737"/>
    </source>
</evidence>
<dbReference type="InterPro" id="IPR049563">
    <property type="entry name" value="TXTP-like"/>
</dbReference>
<name>A0A4V6WL72_9PEZI</name>
<dbReference type="Gene3D" id="1.50.40.10">
    <property type="entry name" value="Mitochondrial carrier domain"/>
    <property type="match status" value="1"/>
</dbReference>
<comment type="caution">
    <text evidence="12">The sequence shown here is derived from an EMBL/GenBank/DDBJ whole genome shotgun (WGS) entry which is preliminary data.</text>
</comment>
<dbReference type="PANTHER" id="PTHR45788">
    <property type="entry name" value="SUCCINATE/FUMARATE MITOCHONDRIAL TRANSPORTER-RELATED"/>
    <property type="match status" value="1"/>
</dbReference>
<dbReference type="InterPro" id="IPR000873">
    <property type="entry name" value="AMP-dep_synth/lig_dom"/>
</dbReference>
<evidence type="ECO:0000256" key="8">
    <source>
        <dbReference type="ARBA" id="ARBA00023128"/>
    </source>
</evidence>
<dbReference type="InterPro" id="IPR023395">
    <property type="entry name" value="MCP_dom_sf"/>
</dbReference>
<proteinExistence type="inferred from homology"/>
<dbReference type="PROSITE" id="PS50920">
    <property type="entry name" value="SOLCAR"/>
    <property type="match status" value="2"/>
</dbReference>
<dbReference type="Gene3D" id="3.40.50.12780">
    <property type="entry name" value="N-terminal domain of ligase-like"/>
    <property type="match status" value="1"/>
</dbReference>
<evidence type="ECO:0000256" key="1">
    <source>
        <dbReference type="ARBA" id="ARBA00004225"/>
    </source>
</evidence>
<evidence type="ECO:0000256" key="2">
    <source>
        <dbReference type="ARBA" id="ARBA00006375"/>
    </source>
</evidence>
<dbReference type="Proteomes" id="UP000308768">
    <property type="component" value="Unassembled WGS sequence"/>
</dbReference>
<dbReference type="Pfam" id="PF00153">
    <property type="entry name" value="Mito_carr"/>
    <property type="match status" value="2"/>
</dbReference>
<comment type="subcellular location">
    <subcellularLocation>
        <location evidence="1">Mitochondrion membrane</location>
        <topology evidence="1">Multi-pass membrane protein</topology>
    </subcellularLocation>
</comment>
<organism evidence="12 13">
    <name type="scientific">Cryomyces minteri</name>
    <dbReference type="NCBI Taxonomy" id="331657"/>
    <lineage>
        <taxon>Eukaryota</taxon>
        <taxon>Fungi</taxon>
        <taxon>Dikarya</taxon>
        <taxon>Ascomycota</taxon>
        <taxon>Pezizomycotina</taxon>
        <taxon>Dothideomycetes</taxon>
        <taxon>Dothideomycetes incertae sedis</taxon>
        <taxon>Cryomyces</taxon>
    </lineage>
</organism>
<gene>
    <name evidence="12" type="ORF">B0A49_03507</name>
</gene>
<dbReference type="PANTHER" id="PTHR45788:SF3">
    <property type="entry name" value="TRICARBOXYLATE TRANSPORT PROTEIN"/>
    <property type="match status" value="1"/>
</dbReference>
<reference evidence="12 13" key="1">
    <citation type="submission" date="2017-03" db="EMBL/GenBank/DDBJ databases">
        <title>Genomes of endolithic fungi from Antarctica.</title>
        <authorList>
            <person name="Coleine C."/>
            <person name="Masonjones S."/>
            <person name="Stajich J.E."/>
        </authorList>
    </citation>
    <scope>NUCLEOTIDE SEQUENCE [LARGE SCALE GENOMIC DNA]</scope>
    <source>
        <strain evidence="12 13">CCFEE 5187</strain>
    </source>
</reference>
<evidence type="ECO:0000256" key="4">
    <source>
        <dbReference type="ARBA" id="ARBA00022692"/>
    </source>
</evidence>
<comment type="similarity">
    <text evidence="2">Belongs to the mitochondrial carrier (TC 2.A.29) family.</text>
</comment>
<keyword evidence="8" id="KW-0496">Mitochondrion</keyword>
<evidence type="ECO:0000313" key="13">
    <source>
        <dbReference type="Proteomes" id="UP000308768"/>
    </source>
</evidence>
<keyword evidence="9 10" id="KW-0472">Membrane</keyword>
<protein>
    <recommendedName>
        <fullName evidence="11">AMP-dependent synthetase/ligase domain-containing protein</fullName>
    </recommendedName>
</protein>
<dbReference type="GO" id="GO:0071913">
    <property type="term" value="F:citrate secondary active transmembrane transporter activity"/>
    <property type="evidence" value="ECO:0007669"/>
    <property type="project" value="TreeGrafter"/>
</dbReference>
<keyword evidence="4 10" id="KW-0812">Transmembrane</keyword>
<keyword evidence="7" id="KW-1133">Transmembrane helix</keyword>
<evidence type="ECO:0000256" key="9">
    <source>
        <dbReference type="ARBA" id="ARBA00023136"/>
    </source>
</evidence>
<dbReference type="STRING" id="331657.A0A4V6WL72"/>